<dbReference type="STRING" id="1209962.L0PC26"/>
<dbReference type="EMBL" id="CAKM01000204">
    <property type="protein sequence ID" value="CCJ29659.1"/>
    <property type="molecule type" value="Genomic_DNA"/>
</dbReference>
<reference evidence="1 2" key="1">
    <citation type="journal article" date="2012" name="MBio">
        <title>De novo assembly of the Pneumocystis jirovecii genome from a single bronchoalveolar lavage fluid specimen from a patient.</title>
        <authorList>
            <person name="Cisse O.H."/>
            <person name="Pagni M."/>
            <person name="Hauser P.M."/>
        </authorList>
    </citation>
    <scope>NUCLEOTIDE SEQUENCE [LARGE SCALE GENOMIC DNA]</scope>
    <source>
        <strain evidence="1 2">SE8</strain>
    </source>
</reference>
<evidence type="ECO:0000313" key="2">
    <source>
        <dbReference type="Proteomes" id="UP000010422"/>
    </source>
</evidence>
<protein>
    <submittedName>
        <fullName evidence="1">Uncharacterized protein</fullName>
    </submittedName>
</protein>
<accession>L0PC26</accession>
<dbReference type="VEuPathDB" id="FungiDB:PNEJI1_001355-RB"/>
<sequence length="206" mass="24967">MDYYYYYKLHFFDACIFENSQKNNRNTYTSFRYNFIDRVSIKINKFSKKNLEESKNKTCIVFLKKYKQKCICFFLKILTSHFFLKINSWIDIILTDIKVNIEDFGIFFISMFTTRFNNIYNYELYSEINSNDKLNLLLKKKTFRIINIVDSIFFMPKNKTSSELIDRIFITFQGSLGYPIKDIKCILECGRILLNLDEFKFMHIYI</sequence>
<dbReference type="InParanoid" id="L0PC26"/>
<dbReference type="AlphaFoldDB" id="L0PC26"/>
<evidence type="ECO:0000313" key="1">
    <source>
        <dbReference type="EMBL" id="CCJ29659.1"/>
    </source>
</evidence>
<organism evidence="2">
    <name type="scientific">Pneumocystis jirovecii</name>
    <name type="common">Human pneumocystis pneumonia agent</name>
    <dbReference type="NCBI Taxonomy" id="42068"/>
    <lineage>
        <taxon>Eukaryota</taxon>
        <taxon>Fungi</taxon>
        <taxon>Dikarya</taxon>
        <taxon>Ascomycota</taxon>
        <taxon>Taphrinomycotina</taxon>
        <taxon>Pneumocystomycetes</taxon>
        <taxon>Pneumocystaceae</taxon>
        <taxon>Pneumocystis</taxon>
    </lineage>
</organism>
<proteinExistence type="predicted"/>
<gene>
    <name evidence="1" type="ORF">PNEJI1_001355-RB</name>
</gene>
<dbReference type="Proteomes" id="UP000010422">
    <property type="component" value="Unassembled WGS sequence"/>
</dbReference>
<name>L0PC26_PNEJI</name>
<comment type="caution">
    <text evidence="1">The sequence shown here is derived from an EMBL/GenBank/DDBJ whole genome shotgun (WGS) entry which is preliminary data.</text>
</comment>